<accession>A0A7K1SBY7</accession>
<proteinExistence type="inferred from homology"/>
<dbReference type="InterPro" id="IPR057326">
    <property type="entry name" value="KR_dom"/>
</dbReference>
<dbReference type="PANTHER" id="PTHR44196">
    <property type="entry name" value="DEHYDROGENASE/REDUCTASE SDR FAMILY MEMBER 7B"/>
    <property type="match status" value="1"/>
</dbReference>
<evidence type="ECO:0000256" key="2">
    <source>
        <dbReference type="ARBA" id="ARBA00023002"/>
    </source>
</evidence>
<dbReference type="Pfam" id="PF00106">
    <property type="entry name" value="adh_short"/>
    <property type="match status" value="1"/>
</dbReference>
<dbReference type="GO" id="GO:0016491">
    <property type="term" value="F:oxidoreductase activity"/>
    <property type="evidence" value="ECO:0007669"/>
    <property type="project" value="UniProtKB-KW"/>
</dbReference>
<dbReference type="Gene3D" id="3.40.50.720">
    <property type="entry name" value="NAD(P)-binding Rossmann-like Domain"/>
    <property type="match status" value="1"/>
</dbReference>
<dbReference type="PROSITE" id="PS00061">
    <property type="entry name" value="ADH_SHORT"/>
    <property type="match status" value="1"/>
</dbReference>
<dbReference type="Proteomes" id="UP000436006">
    <property type="component" value="Unassembled WGS sequence"/>
</dbReference>
<dbReference type="PANTHER" id="PTHR44196:SF1">
    <property type="entry name" value="DEHYDROGENASE_REDUCTASE SDR FAMILY MEMBER 7B"/>
    <property type="match status" value="1"/>
</dbReference>
<dbReference type="SMART" id="SM00822">
    <property type="entry name" value="PKS_KR"/>
    <property type="match status" value="1"/>
</dbReference>
<evidence type="ECO:0000313" key="6">
    <source>
        <dbReference type="Proteomes" id="UP000436006"/>
    </source>
</evidence>
<keyword evidence="6" id="KW-1185">Reference proteome</keyword>
<keyword evidence="2" id="KW-0560">Oxidoreductase</keyword>
<organism evidence="5 6">
    <name type="scientific">Spirosoma arboris</name>
    <dbReference type="NCBI Taxonomy" id="2682092"/>
    <lineage>
        <taxon>Bacteria</taxon>
        <taxon>Pseudomonadati</taxon>
        <taxon>Bacteroidota</taxon>
        <taxon>Cytophagia</taxon>
        <taxon>Cytophagales</taxon>
        <taxon>Cytophagaceae</taxon>
        <taxon>Spirosoma</taxon>
    </lineage>
</organism>
<name>A0A7K1SBY7_9BACT</name>
<sequence length="245" mass="26564">MKTTQNTVLITGGSAGIGFEIAKLFDQKGNHVIITGRNEDRLQKAAAQLKNVTAIACDVTQEDDVNRLVDQLYAEFPDLNILINNAGNAFYYKLVAQENAFENAREEMLTNYLSIIRLTEKLAPLLSKQEESAIVNVSSIVAFAPSHRLPTYAASKAALHSYTQSLRITLERSTTTKVFELMPPLVNTDFSQAIGGENGIAPSVVADDLLTALENDEYEIHVGNTAQIYALSLSSPSGALAAMNA</sequence>
<dbReference type="SUPFAM" id="SSF51735">
    <property type="entry name" value="NAD(P)-binding Rossmann-fold domains"/>
    <property type="match status" value="1"/>
</dbReference>
<dbReference type="RefSeq" id="WP_157585976.1">
    <property type="nucleotide sequence ID" value="NZ_WPIN01000005.1"/>
</dbReference>
<dbReference type="PRINTS" id="PR00081">
    <property type="entry name" value="GDHRDH"/>
</dbReference>
<reference evidence="5 6" key="1">
    <citation type="submission" date="2019-12" db="EMBL/GenBank/DDBJ databases">
        <title>Spirosoma sp. HMF4905 genome sequencing and assembly.</title>
        <authorList>
            <person name="Kang H."/>
            <person name="Cha I."/>
            <person name="Kim H."/>
            <person name="Joh K."/>
        </authorList>
    </citation>
    <scope>NUCLEOTIDE SEQUENCE [LARGE SCALE GENOMIC DNA]</scope>
    <source>
        <strain evidence="5 6">HMF4905</strain>
    </source>
</reference>
<evidence type="ECO:0000256" key="3">
    <source>
        <dbReference type="RuleBase" id="RU000363"/>
    </source>
</evidence>
<protein>
    <submittedName>
        <fullName evidence="5">SDR family NAD(P)-dependent oxidoreductase</fullName>
    </submittedName>
</protein>
<evidence type="ECO:0000313" key="5">
    <source>
        <dbReference type="EMBL" id="MVM31333.1"/>
    </source>
</evidence>
<comment type="caution">
    <text evidence="5">The sequence shown here is derived from an EMBL/GenBank/DDBJ whole genome shotgun (WGS) entry which is preliminary data.</text>
</comment>
<dbReference type="AlphaFoldDB" id="A0A7K1SBY7"/>
<gene>
    <name evidence="5" type="ORF">GO755_14915</name>
</gene>
<dbReference type="InterPro" id="IPR036291">
    <property type="entry name" value="NAD(P)-bd_dom_sf"/>
</dbReference>
<evidence type="ECO:0000259" key="4">
    <source>
        <dbReference type="SMART" id="SM00822"/>
    </source>
</evidence>
<dbReference type="InterPro" id="IPR020904">
    <property type="entry name" value="Sc_DH/Rdtase_CS"/>
</dbReference>
<comment type="similarity">
    <text evidence="1 3">Belongs to the short-chain dehydrogenases/reductases (SDR) family.</text>
</comment>
<dbReference type="PRINTS" id="PR00080">
    <property type="entry name" value="SDRFAMILY"/>
</dbReference>
<evidence type="ECO:0000256" key="1">
    <source>
        <dbReference type="ARBA" id="ARBA00006484"/>
    </source>
</evidence>
<dbReference type="GO" id="GO:0016020">
    <property type="term" value="C:membrane"/>
    <property type="evidence" value="ECO:0007669"/>
    <property type="project" value="TreeGrafter"/>
</dbReference>
<feature type="domain" description="Ketoreductase" evidence="4">
    <location>
        <begin position="6"/>
        <end position="203"/>
    </location>
</feature>
<dbReference type="InterPro" id="IPR002347">
    <property type="entry name" value="SDR_fam"/>
</dbReference>
<dbReference type="EMBL" id="WPIN01000005">
    <property type="protein sequence ID" value="MVM31333.1"/>
    <property type="molecule type" value="Genomic_DNA"/>
</dbReference>